<dbReference type="EMBL" id="FWXH01000003">
    <property type="protein sequence ID" value="SMC21286.1"/>
    <property type="molecule type" value="Genomic_DNA"/>
</dbReference>
<protein>
    <submittedName>
        <fullName evidence="1">Uncharacterized protein</fullName>
    </submittedName>
</protein>
<gene>
    <name evidence="1" type="ORF">SAMN02745134_01233</name>
</gene>
<sequence length="429" mass="50216">MNMNDEVLNKQSKVSCEIKVFKELFIKQWWEESNELPDIGNASGYWHKRTKEKQTNQFVNQFVINIKEFPKEQSYRKEWKKNFKVVIDNFIKETELITIKEKEILLSNELIESTEKFISKARKFNPNLSFEELGQAMRNLWIVNIIQMLLGRTPKLTSSTYGYSMLYPYTDNFLDSKVISRDDKTKINKNFALKLAGKKTIAKNEYEENLFKLVNNIEEEYNREQYPNVFDSLLCIHSAQIKSLAQQNKAVTPYESDILGISFEKGGTSVLADAYLVNGELTEQQAKFFFGYGVLLQLCDDLQDVQEDLENGSVTMFSMLANTWNFDNVTNKLINFTVDLLESMPMDNMIVIKDLIEKNCIQLILFAIAKNKKLYSKTYIKKVEKYFPYRSRYMSNELKKIKKQFSKVKESYNGVSTEQIIMYALKNDK</sequence>
<accession>A0A1W1XBH0</accession>
<evidence type="ECO:0000313" key="2">
    <source>
        <dbReference type="Proteomes" id="UP000192468"/>
    </source>
</evidence>
<keyword evidence="2" id="KW-1185">Reference proteome</keyword>
<dbReference type="Proteomes" id="UP000192468">
    <property type="component" value="Unassembled WGS sequence"/>
</dbReference>
<dbReference type="AlphaFoldDB" id="A0A1W1XBH0"/>
<proteinExistence type="predicted"/>
<dbReference type="STRING" id="1121291.SAMN02745134_01233"/>
<evidence type="ECO:0000313" key="1">
    <source>
        <dbReference type="EMBL" id="SMC21286.1"/>
    </source>
</evidence>
<reference evidence="1 2" key="1">
    <citation type="submission" date="2017-04" db="EMBL/GenBank/DDBJ databases">
        <authorList>
            <person name="Afonso C.L."/>
            <person name="Miller P.J."/>
            <person name="Scott M.A."/>
            <person name="Spackman E."/>
            <person name="Goraichik I."/>
            <person name="Dimitrov K.M."/>
            <person name="Suarez D.L."/>
            <person name="Swayne D.E."/>
        </authorList>
    </citation>
    <scope>NUCLEOTIDE SEQUENCE [LARGE SCALE GENOMIC DNA]</scope>
    <source>
        <strain evidence="1 2">DSM 12555</strain>
    </source>
</reference>
<name>A0A1W1XBH0_9CLOT</name>
<organism evidence="1 2">
    <name type="scientific">Clostridium acidisoli DSM 12555</name>
    <dbReference type="NCBI Taxonomy" id="1121291"/>
    <lineage>
        <taxon>Bacteria</taxon>
        <taxon>Bacillati</taxon>
        <taxon>Bacillota</taxon>
        <taxon>Clostridia</taxon>
        <taxon>Eubacteriales</taxon>
        <taxon>Clostridiaceae</taxon>
        <taxon>Clostridium</taxon>
    </lineage>
</organism>